<evidence type="ECO:0000313" key="2">
    <source>
        <dbReference type="EMBL" id="GGZ36707.1"/>
    </source>
</evidence>
<reference evidence="2" key="1">
    <citation type="journal article" date="2014" name="Int. J. Syst. Evol. Microbiol.">
        <title>Complete genome sequence of Corynebacterium casei LMG S-19264T (=DSM 44701T), isolated from a smear-ripened cheese.</title>
        <authorList>
            <consortium name="US DOE Joint Genome Institute (JGI-PGF)"/>
            <person name="Walter F."/>
            <person name="Albersmeier A."/>
            <person name="Kalinowski J."/>
            <person name="Ruckert C."/>
        </authorList>
    </citation>
    <scope>NUCLEOTIDE SEQUENCE</scope>
    <source>
        <strain evidence="2">KCTC 32296</strain>
    </source>
</reference>
<keyword evidence="1" id="KW-0812">Transmembrane</keyword>
<proteinExistence type="predicted"/>
<evidence type="ECO:0000313" key="3">
    <source>
        <dbReference type="Proteomes" id="UP000662572"/>
    </source>
</evidence>
<feature type="transmembrane region" description="Helical" evidence="1">
    <location>
        <begin position="12"/>
        <end position="31"/>
    </location>
</feature>
<dbReference type="AlphaFoldDB" id="A0A918Q9I7"/>
<dbReference type="Proteomes" id="UP000662572">
    <property type="component" value="Unassembled WGS sequence"/>
</dbReference>
<reference evidence="2" key="2">
    <citation type="submission" date="2020-09" db="EMBL/GenBank/DDBJ databases">
        <authorList>
            <person name="Sun Q."/>
            <person name="Kim S."/>
        </authorList>
    </citation>
    <scope>NUCLEOTIDE SEQUENCE</scope>
    <source>
        <strain evidence="2">KCTC 32296</strain>
    </source>
</reference>
<dbReference type="RefSeq" id="WP_189486804.1">
    <property type="nucleotide sequence ID" value="NZ_BMZB01000003.1"/>
</dbReference>
<keyword evidence="3" id="KW-1185">Reference proteome</keyword>
<feature type="transmembrane region" description="Helical" evidence="1">
    <location>
        <begin position="133"/>
        <end position="154"/>
    </location>
</feature>
<dbReference type="EMBL" id="BMZB01000003">
    <property type="protein sequence ID" value="GGZ36707.1"/>
    <property type="molecule type" value="Genomic_DNA"/>
</dbReference>
<accession>A0A918Q9I7</accession>
<sequence length="204" mass="22730">MLKILNNLTATLIFSMVLAIIMIVGLGMHSAGGFDLIFLIGVLRWLHVIFGIMWVGLLYYFNFVQMRVMPEIPAEIKPAVTKYIAPEALFWFRYSALFTVIAGLGLAWARGYIAEALSFGFAGGFYPADLPLAFIGIGMWLALIMFFNVWHVIWPAQRIALGIREATPEAKAAAALKAMRFSRINVLLSLPMLAVMAMYQTLFG</sequence>
<organism evidence="2 3">
    <name type="scientific">Asticcacaulis endophyticus</name>
    <dbReference type="NCBI Taxonomy" id="1395890"/>
    <lineage>
        <taxon>Bacteria</taxon>
        <taxon>Pseudomonadati</taxon>
        <taxon>Pseudomonadota</taxon>
        <taxon>Alphaproteobacteria</taxon>
        <taxon>Caulobacterales</taxon>
        <taxon>Caulobacteraceae</taxon>
        <taxon>Asticcacaulis</taxon>
    </lineage>
</organism>
<protein>
    <submittedName>
        <fullName evidence="2">Membrane protein</fullName>
    </submittedName>
</protein>
<feature type="transmembrane region" description="Helical" evidence="1">
    <location>
        <begin position="184"/>
        <end position="202"/>
    </location>
</feature>
<gene>
    <name evidence="2" type="ORF">GCM10011273_23820</name>
</gene>
<dbReference type="InterPro" id="IPR016988">
    <property type="entry name" value="UCP032086"/>
</dbReference>
<dbReference type="PIRSF" id="PIRSF032086">
    <property type="entry name" value="UCP032086"/>
    <property type="match status" value="1"/>
</dbReference>
<evidence type="ECO:0000256" key="1">
    <source>
        <dbReference type="SAM" id="Phobius"/>
    </source>
</evidence>
<feature type="transmembrane region" description="Helical" evidence="1">
    <location>
        <begin position="91"/>
        <end position="113"/>
    </location>
</feature>
<comment type="caution">
    <text evidence="2">The sequence shown here is derived from an EMBL/GenBank/DDBJ whole genome shotgun (WGS) entry which is preliminary data.</text>
</comment>
<name>A0A918Q9I7_9CAUL</name>
<keyword evidence="1" id="KW-1133">Transmembrane helix</keyword>
<feature type="transmembrane region" description="Helical" evidence="1">
    <location>
        <begin position="37"/>
        <end position="61"/>
    </location>
</feature>
<keyword evidence="1" id="KW-0472">Membrane</keyword>